<organism evidence="2 3">
    <name type="scientific">Pisum sativum</name>
    <name type="common">Garden pea</name>
    <name type="synonym">Lathyrus oleraceus</name>
    <dbReference type="NCBI Taxonomy" id="3888"/>
    <lineage>
        <taxon>Eukaryota</taxon>
        <taxon>Viridiplantae</taxon>
        <taxon>Streptophyta</taxon>
        <taxon>Embryophyta</taxon>
        <taxon>Tracheophyta</taxon>
        <taxon>Spermatophyta</taxon>
        <taxon>Magnoliopsida</taxon>
        <taxon>eudicotyledons</taxon>
        <taxon>Gunneridae</taxon>
        <taxon>Pentapetalae</taxon>
        <taxon>rosids</taxon>
        <taxon>fabids</taxon>
        <taxon>Fabales</taxon>
        <taxon>Fabaceae</taxon>
        <taxon>Papilionoideae</taxon>
        <taxon>50 kb inversion clade</taxon>
        <taxon>NPAAA clade</taxon>
        <taxon>Hologalegina</taxon>
        <taxon>IRL clade</taxon>
        <taxon>Fabeae</taxon>
        <taxon>Lathyrus</taxon>
    </lineage>
</organism>
<dbReference type="EMBL" id="JAMSHJ010000005">
    <property type="protein sequence ID" value="KAI5410901.1"/>
    <property type="molecule type" value="Genomic_DNA"/>
</dbReference>
<dbReference type="AlphaFoldDB" id="A0A9D5AKP9"/>
<protein>
    <submittedName>
        <fullName evidence="2">Uncharacterized protein</fullName>
    </submittedName>
</protein>
<keyword evidence="3" id="KW-1185">Reference proteome</keyword>
<reference evidence="2 3" key="1">
    <citation type="journal article" date="2022" name="Nat. Genet.">
        <title>Improved pea reference genome and pan-genome highlight genomic features and evolutionary characteristics.</title>
        <authorList>
            <person name="Yang T."/>
            <person name="Liu R."/>
            <person name="Luo Y."/>
            <person name="Hu S."/>
            <person name="Wang D."/>
            <person name="Wang C."/>
            <person name="Pandey M.K."/>
            <person name="Ge S."/>
            <person name="Xu Q."/>
            <person name="Li N."/>
            <person name="Li G."/>
            <person name="Huang Y."/>
            <person name="Saxena R.K."/>
            <person name="Ji Y."/>
            <person name="Li M."/>
            <person name="Yan X."/>
            <person name="He Y."/>
            <person name="Liu Y."/>
            <person name="Wang X."/>
            <person name="Xiang C."/>
            <person name="Varshney R.K."/>
            <person name="Ding H."/>
            <person name="Gao S."/>
            <person name="Zong X."/>
        </authorList>
    </citation>
    <scope>NUCLEOTIDE SEQUENCE [LARGE SCALE GENOMIC DNA]</scope>
    <source>
        <strain evidence="2 3">cv. Zhongwan 6</strain>
    </source>
</reference>
<comment type="caution">
    <text evidence="2">The sequence shown here is derived from an EMBL/GenBank/DDBJ whole genome shotgun (WGS) entry which is preliminary data.</text>
</comment>
<feature type="region of interest" description="Disordered" evidence="1">
    <location>
        <begin position="83"/>
        <end position="105"/>
    </location>
</feature>
<evidence type="ECO:0000313" key="3">
    <source>
        <dbReference type="Proteomes" id="UP001058974"/>
    </source>
</evidence>
<name>A0A9D5AKP9_PEA</name>
<sequence>MFLKKYGKKNVENAVENVPEIVAETFKTKEVDVEFIHACDKPLMEDGIDNIFNKNPREVFVVSVPGIDTFIVRILNEYNEDIEDSSDEEPITSQANDENDVVNNNVDIPHSEEENLYIKILMKIKNLFNKAGNRDYMKVGVRGCCVSFSPTIINEYPGRSKLVTADKVPPLKIIAQEITSRVFEDYPSKGLLPTSSLSVKYAMLNRIGVSKWAHIDHNLGITTYLDRLIYKIGTRTAFYLGEYAFDVDIAFVGASPLSFSYRLFARTHVPNISLPNINFDLTTKGEPPEVPPMSSTARGNVLLELMQFPKSLQ</sequence>
<proteinExistence type="predicted"/>
<evidence type="ECO:0000313" key="2">
    <source>
        <dbReference type="EMBL" id="KAI5410901.1"/>
    </source>
</evidence>
<accession>A0A9D5AKP9</accession>
<dbReference type="Proteomes" id="UP001058974">
    <property type="component" value="Chromosome 5"/>
</dbReference>
<evidence type="ECO:0000256" key="1">
    <source>
        <dbReference type="SAM" id="MobiDB-lite"/>
    </source>
</evidence>
<dbReference type="Gramene" id="Psat05G0615400-T1">
    <property type="protein sequence ID" value="KAI5410901.1"/>
    <property type="gene ID" value="KIW84_056154"/>
</dbReference>
<gene>
    <name evidence="2" type="ORF">KIW84_056154</name>
</gene>